<sequence>MAEKRPLEVDDTCPSDCSEEARESKRAKNEKRFPSPIKSEALQKATEGVVPNNTKQSTRWALNTFLTWARERNKRCPDEEIDETIFCCPDAERVSHVLCLFTLEARKVDGERYPPSILRNLLSGLNREFVKNKVTFGIFDKNDHRFTELRNTLDSVNSQLHRDGIGVSTNHAEVLTVQDEDLCWEKGTLGVSSLTVLQHTVFFYIGLHFVLRSVQEQYDLMVSQLKRVPEDLTVYDRNIYYQYSEYISKNNVHFFTDAKMKNKVVAAYAQPGSSRCLVSLLDRYLPLLPSGTEHVYMRPAKEFSADSPAYYRQRVGINTIKKFVHLITSGAGLVGYTNHCLRATAMTRMFNSGVPEKVIADKSGHRSLDGLRAYEHPNEELYRAAEEIISDPTKKFD</sequence>
<gene>
    <name evidence="7" type="primary">105315732</name>
</gene>
<dbReference type="EnsemblMetazoa" id="XM_011410471.2">
    <property type="protein sequence ID" value="XP_011408773.1"/>
    <property type="gene ID" value="LOC105315732"/>
</dbReference>
<dbReference type="Gene3D" id="1.10.443.10">
    <property type="entry name" value="Intergrase catalytic core"/>
    <property type="match status" value="1"/>
</dbReference>
<proteinExistence type="predicted"/>
<reference evidence="8" key="1">
    <citation type="journal article" date="2010" name="Nature">
        <title>The Amphimedon queenslandica genome and the evolution of animal complexity.</title>
        <authorList>
            <person name="Srivastava M."/>
            <person name="Simakov O."/>
            <person name="Chapman J."/>
            <person name="Fahey B."/>
            <person name="Gauthier M.E."/>
            <person name="Mitros T."/>
            <person name="Richards G.S."/>
            <person name="Conaco C."/>
            <person name="Dacre M."/>
            <person name="Hellsten U."/>
            <person name="Larroux C."/>
            <person name="Putnam N.H."/>
            <person name="Stanke M."/>
            <person name="Adamska M."/>
            <person name="Darling A."/>
            <person name="Degnan S.M."/>
            <person name="Oakley T.H."/>
            <person name="Plachetzki D.C."/>
            <person name="Zhai Y."/>
            <person name="Adamski M."/>
            <person name="Calcino A."/>
            <person name="Cummins S.F."/>
            <person name="Goodstein D.M."/>
            <person name="Harris C."/>
            <person name="Jackson D.J."/>
            <person name="Leys S.P."/>
            <person name="Shu S."/>
            <person name="Woodcroft B.J."/>
            <person name="Vervoort M."/>
            <person name="Kosik K.S."/>
            <person name="Manning G."/>
            <person name="Degnan B.M."/>
            <person name="Rokhsar D.S."/>
        </authorList>
    </citation>
    <scope>NUCLEOTIDE SEQUENCE [LARGE SCALE GENOMIC DNA]</scope>
</reference>
<dbReference type="PANTHER" id="PTHR21446:SF12">
    <property type="entry name" value="POTASSIUM CHANNEL TETRAMERIZATION DOMAIN CONTAINING 1"/>
    <property type="match status" value="1"/>
</dbReference>
<dbReference type="GO" id="GO:0003677">
    <property type="term" value="F:DNA binding"/>
    <property type="evidence" value="ECO:0007669"/>
    <property type="project" value="InterPro"/>
</dbReference>
<dbReference type="InterPro" id="IPR052787">
    <property type="entry name" value="MAVS"/>
</dbReference>
<feature type="region of interest" description="Disordered" evidence="5">
    <location>
        <begin position="1"/>
        <end position="40"/>
    </location>
</feature>
<keyword evidence="1" id="KW-1017">Isopeptide bond</keyword>
<dbReference type="eggNOG" id="ENOG502S0W6">
    <property type="taxonomic scope" value="Eukaryota"/>
</dbReference>
<reference evidence="7" key="2">
    <citation type="submission" date="2017-05" db="UniProtKB">
        <authorList>
            <consortium name="EnsemblMetazoa"/>
        </authorList>
    </citation>
    <scope>IDENTIFICATION</scope>
</reference>
<evidence type="ECO:0000313" key="7">
    <source>
        <dbReference type="EnsemblMetazoa" id="Aqu2.1.06042_001"/>
    </source>
</evidence>
<dbReference type="SUPFAM" id="SSF56349">
    <property type="entry name" value="DNA breaking-rejoining enzymes"/>
    <property type="match status" value="1"/>
</dbReference>
<evidence type="ECO:0000313" key="8">
    <source>
        <dbReference type="Proteomes" id="UP000007879"/>
    </source>
</evidence>
<evidence type="ECO:0000256" key="2">
    <source>
        <dbReference type="ARBA" id="ARBA00022553"/>
    </source>
</evidence>
<evidence type="ECO:0000256" key="1">
    <source>
        <dbReference type="ARBA" id="ARBA00022499"/>
    </source>
</evidence>
<keyword evidence="8" id="KW-1185">Reference proteome</keyword>
<dbReference type="Proteomes" id="UP000007879">
    <property type="component" value="Unassembled WGS sequence"/>
</dbReference>
<dbReference type="AlphaFoldDB" id="A0A1X7SVM5"/>
<keyword evidence="3" id="KW-0832">Ubl conjugation</keyword>
<keyword evidence="4" id="KW-0233">DNA recombination</keyword>
<dbReference type="InterPro" id="IPR011010">
    <property type="entry name" value="DNA_brk_join_enz"/>
</dbReference>
<feature type="compositionally biased region" description="Basic and acidic residues" evidence="5">
    <location>
        <begin position="19"/>
        <end position="33"/>
    </location>
</feature>
<dbReference type="InterPro" id="IPR021893">
    <property type="entry name" value="ZMYM2-like_C"/>
</dbReference>
<dbReference type="OMA" id="DETIFCC"/>
<evidence type="ECO:0000259" key="6">
    <source>
        <dbReference type="Pfam" id="PF12012"/>
    </source>
</evidence>
<keyword evidence="2" id="KW-0597">Phosphoprotein</keyword>
<dbReference type="GO" id="GO:0006310">
    <property type="term" value="P:DNA recombination"/>
    <property type="evidence" value="ECO:0007669"/>
    <property type="project" value="UniProtKB-KW"/>
</dbReference>
<evidence type="ECO:0000256" key="5">
    <source>
        <dbReference type="SAM" id="MobiDB-lite"/>
    </source>
</evidence>
<name>A0A1X7SVM5_AMPQE</name>
<dbReference type="GO" id="GO:0015074">
    <property type="term" value="P:DNA integration"/>
    <property type="evidence" value="ECO:0007669"/>
    <property type="project" value="InterPro"/>
</dbReference>
<organism evidence="7">
    <name type="scientific">Amphimedon queenslandica</name>
    <name type="common">Sponge</name>
    <dbReference type="NCBI Taxonomy" id="400682"/>
    <lineage>
        <taxon>Eukaryota</taxon>
        <taxon>Metazoa</taxon>
        <taxon>Porifera</taxon>
        <taxon>Demospongiae</taxon>
        <taxon>Heteroscleromorpha</taxon>
        <taxon>Haplosclerida</taxon>
        <taxon>Niphatidae</taxon>
        <taxon>Amphimedon</taxon>
    </lineage>
</organism>
<dbReference type="Pfam" id="PF12012">
    <property type="entry name" value="DUF3504"/>
    <property type="match status" value="1"/>
</dbReference>
<accession>A0A1X7SVM5</accession>
<evidence type="ECO:0000256" key="3">
    <source>
        <dbReference type="ARBA" id="ARBA00022843"/>
    </source>
</evidence>
<protein>
    <recommendedName>
        <fullName evidence="6">ZMYM2-like/QRICH1 C-terminal domain-containing protein</fullName>
    </recommendedName>
</protein>
<dbReference type="InterPro" id="IPR013762">
    <property type="entry name" value="Integrase-like_cat_sf"/>
</dbReference>
<dbReference type="EnsemblMetazoa" id="Aqu2.1.06042_001">
    <property type="protein sequence ID" value="Aqu2.1.06042_001"/>
    <property type="gene ID" value="Aqu2.1.06042"/>
</dbReference>
<dbReference type="PANTHER" id="PTHR21446">
    <property type="entry name" value="DUF3504 DOMAIN-CONTAINING PROTEIN"/>
    <property type="match status" value="1"/>
</dbReference>
<evidence type="ECO:0000256" key="4">
    <source>
        <dbReference type="ARBA" id="ARBA00023172"/>
    </source>
</evidence>
<dbReference type="KEGG" id="aqu:105315732"/>
<dbReference type="OrthoDB" id="2434995at2759"/>
<dbReference type="InParanoid" id="A0A1X7SVM5"/>
<feature type="domain" description="ZMYM2-like/QRICH1 C-terminal" evidence="6">
    <location>
        <begin position="175"/>
        <end position="327"/>
    </location>
</feature>